<dbReference type="GO" id="GO:0004674">
    <property type="term" value="F:protein serine/threonine kinase activity"/>
    <property type="evidence" value="ECO:0007669"/>
    <property type="project" value="UniProtKB-KW"/>
</dbReference>
<dbReference type="PROSITE" id="PS50011">
    <property type="entry name" value="PROTEIN_KINASE_DOM"/>
    <property type="match status" value="1"/>
</dbReference>
<dbReference type="InterPro" id="IPR045269">
    <property type="entry name" value="Atg1-like"/>
</dbReference>
<proteinExistence type="predicted"/>
<dbReference type="Gene3D" id="1.10.510.10">
    <property type="entry name" value="Transferase(Phosphotransferase) domain 1"/>
    <property type="match status" value="1"/>
</dbReference>
<dbReference type="KEGG" id="woc:BA177_11130"/>
<protein>
    <recommendedName>
        <fullName evidence="1">non-specific serine/threonine protein kinase</fullName>
        <ecNumber evidence="1">2.7.11.1</ecNumber>
    </recommendedName>
</protein>
<evidence type="ECO:0000259" key="8">
    <source>
        <dbReference type="PROSITE" id="PS50011"/>
    </source>
</evidence>
<dbReference type="Gene3D" id="1.25.10.10">
    <property type="entry name" value="Leucine-rich Repeat Variant"/>
    <property type="match status" value="2"/>
</dbReference>
<feature type="domain" description="Protein kinase" evidence="8">
    <location>
        <begin position="530"/>
        <end position="789"/>
    </location>
</feature>
<evidence type="ECO:0000256" key="2">
    <source>
        <dbReference type="ARBA" id="ARBA00022527"/>
    </source>
</evidence>
<dbReference type="RefSeq" id="WP_068619244.1">
    <property type="nucleotide sequence ID" value="NZ_CP016268.1"/>
</dbReference>
<keyword evidence="4 7" id="KW-0547">Nucleotide-binding</keyword>
<dbReference type="Gene3D" id="3.30.200.20">
    <property type="entry name" value="Phosphorylase Kinase, domain 1"/>
    <property type="match status" value="1"/>
</dbReference>
<dbReference type="PROSITE" id="PS00108">
    <property type="entry name" value="PROTEIN_KINASE_ST"/>
    <property type="match status" value="1"/>
</dbReference>
<dbReference type="CDD" id="cd14014">
    <property type="entry name" value="STKc_PknB_like"/>
    <property type="match status" value="1"/>
</dbReference>
<dbReference type="Proteomes" id="UP000092695">
    <property type="component" value="Chromosome"/>
</dbReference>
<dbReference type="FunFam" id="1.10.510.10:FF:000021">
    <property type="entry name" value="Serine/threonine protein kinase"/>
    <property type="match status" value="1"/>
</dbReference>
<dbReference type="InterPro" id="IPR016024">
    <property type="entry name" value="ARM-type_fold"/>
</dbReference>
<evidence type="ECO:0000313" key="10">
    <source>
        <dbReference type="Proteomes" id="UP000092695"/>
    </source>
</evidence>
<dbReference type="SMART" id="SM00220">
    <property type="entry name" value="S_TKc"/>
    <property type="match status" value="1"/>
</dbReference>
<dbReference type="PANTHER" id="PTHR24348:SF22">
    <property type="entry name" value="NON-SPECIFIC SERINE_THREONINE PROTEIN KINASE"/>
    <property type="match status" value="1"/>
</dbReference>
<evidence type="ECO:0000256" key="3">
    <source>
        <dbReference type="ARBA" id="ARBA00022679"/>
    </source>
</evidence>
<dbReference type="EC" id="2.7.11.1" evidence="1"/>
<keyword evidence="2" id="KW-0723">Serine/threonine-protein kinase</keyword>
<evidence type="ECO:0000313" key="9">
    <source>
        <dbReference type="EMBL" id="ANO53171.1"/>
    </source>
</evidence>
<dbReference type="GO" id="GO:0005524">
    <property type="term" value="F:ATP binding"/>
    <property type="evidence" value="ECO:0007669"/>
    <property type="project" value="UniProtKB-UniRule"/>
</dbReference>
<reference evidence="9 10" key="1">
    <citation type="submission" date="2016-06" db="EMBL/GenBank/DDBJ databases">
        <title>Complete genome sequence of a deep-branching marine Gamma Proteobacterium Woeseia oceani type strain XK5.</title>
        <authorList>
            <person name="Mu D."/>
            <person name="Du Z."/>
        </authorList>
    </citation>
    <scope>NUCLEOTIDE SEQUENCE [LARGE SCALE GENOMIC DNA]</scope>
    <source>
        <strain evidence="9 10">XK5</strain>
    </source>
</reference>
<feature type="binding site" evidence="7">
    <location>
        <position position="559"/>
    </location>
    <ligand>
        <name>ATP</name>
        <dbReference type="ChEBI" id="CHEBI:30616"/>
    </ligand>
</feature>
<dbReference type="Pfam" id="PF03130">
    <property type="entry name" value="HEAT_PBS"/>
    <property type="match status" value="1"/>
</dbReference>
<dbReference type="PROSITE" id="PS00107">
    <property type="entry name" value="PROTEIN_KINASE_ATP"/>
    <property type="match status" value="1"/>
</dbReference>
<dbReference type="STRING" id="1548547.BA177_11130"/>
<name>A0A193LL43_9GAMM</name>
<gene>
    <name evidence="9" type="ORF">BA177_11130</name>
</gene>
<dbReference type="InterPro" id="IPR000719">
    <property type="entry name" value="Prot_kinase_dom"/>
</dbReference>
<keyword evidence="3" id="KW-0808">Transferase</keyword>
<evidence type="ECO:0000256" key="1">
    <source>
        <dbReference type="ARBA" id="ARBA00012513"/>
    </source>
</evidence>
<dbReference type="InterPro" id="IPR011989">
    <property type="entry name" value="ARM-like"/>
</dbReference>
<accession>A0A193LL43</accession>
<keyword evidence="10" id="KW-1185">Reference proteome</keyword>
<dbReference type="GO" id="GO:0042594">
    <property type="term" value="P:response to starvation"/>
    <property type="evidence" value="ECO:0007669"/>
    <property type="project" value="TreeGrafter"/>
</dbReference>
<evidence type="ECO:0000256" key="5">
    <source>
        <dbReference type="ARBA" id="ARBA00022777"/>
    </source>
</evidence>
<dbReference type="InterPro" id="IPR011009">
    <property type="entry name" value="Kinase-like_dom_sf"/>
</dbReference>
<evidence type="ECO:0000256" key="6">
    <source>
        <dbReference type="ARBA" id="ARBA00022840"/>
    </source>
</evidence>
<dbReference type="GO" id="GO:0005829">
    <property type="term" value="C:cytosol"/>
    <property type="evidence" value="ECO:0007669"/>
    <property type="project" value="TreeGrafter"/>
</dbReference>
<keyword evidence="6 7" id="KW-0067">ATP-binding</keyword>
<evidence type="ECO:0000256" key="4">
    <source>
        <dbReference type="ARBA" id="ARBA00022741"/>
    </source>
</evidence>
<dbReference type="EMBL" id="CP016268">
    <property type="protein sequence ID" value="ANO53171.1"/>
    <property type="molecule type" value="Genomic_DNA"/>
</dbReference>
<dbReference type="InterPro" id="IPR017441">
    <property type="entry name" value="Protein_kinase_ATP_BS"/>
</dbReference>
<sequence>MNLLGGFRADQLLSALSTEQDMDSPSAQRSIEKLKNLGPKAIPKTIDALAMCDRTHMMVFVDILASYVNDKTLKYFREGLADGGERVISGTAWALSSSNNYNPNALLDFLDDAEVSKPALIEILKVHKQSLNVYEVLRRAYELEPKEKAALFKIIEDIATDEIVPDLINRMGGKDPVIKMHLISLLGKFKGTQINQALEMQLGDGHKMVRSAALGALARRKGNVDIRKVAKLLLDPDLDVQGKAVEVLINMNHPDTVEYLLPALKDESEYTRRAAVEVLNELADPDSVKHLLDAIKDDDWWVRSRAGDALGEIGGPKVVQSVIRLINDKDEDIRRTAIEILNSTKDESAVAQLMVATDDSDWWVRERAVDALSQIGSKEAVPKLVAMLGKDNKMDTVLIRALGKLGDHNVIDNIVPLLARGERDVQVEAIKAIAHLADEKRAETVRNALEKIKLSSDKTIINSADAAIKEIDARFSPSIIEENVRAEKIVDQTKTLLIENEDIDSIIQAGGPQVLDISTLEPGTVIDGRYKYIEKIGKGAFGTVLLMQDQVVDERLILKFLNPNVSSDEEMMKRFVHELRYSRKITHRNVIRIYDFLHLQGCYAISMEYFPSHTLGGEIVDNKPMDFKRALQFSLDMATGMAVAHQAGVIHRDLKPANILINNESLLKIVDFGVAAAASSGDTQLTKTGYVIGSPKYMAPEQILGKKVDETADIYSIGVIMYEMLTGIPPYSRGDHMSVMYQHVQGKARLCQEVNKKIPDDFAAVVGKAMSVDKSKRYQSMNDLIDALNSLEL</sequence>
<evidence type="ECO:0000256" key="7">
    <source>
        <dbReference type="PROSITE-ProRule" id="PRU10141"/>
    </source>
</evidence>
<dbReference type="PANTHER" id="PTHR24348">
    <property type="entry name" value="SERINE/THREONINE-PROTEIN KINASE UNC-51-RELATED"/>
    <property type="match status" value="1"/>
</dbReference>
<dbReference type="AlphaFoldDB" id="A0A193LL43"/>
<dbReference type="GO" id="GO:0034045">
    <property type="term" value="C:phagophore assembly site membrane"/>
    <property type="evidence" value="ECO:0007669"/>
    <property type="project" value="TreeGrafter"/>
</dbReference>
<dbReference type="GO" id="GO:0005776">
    <property type="term" value="C:autophagosome"/>
    <property type="evidence" value="ECO:0007669"/>
    <property type="project" value="TreeGrafter"/>
</dbReference>
<dbReference type="SMART" id="SM00567">
    <property type="entry name" value="EZ_HEAT"/>
    <property type="match status" value="6"/>
</dbReference>
<dbReference type="Pfam" id="PF13646">
    <property type="entry name" value="HEAT_2"/>
    <property type="match status" value="2"/>
</dbReference>
<dbReference type="InterPro" id="IPR004155">
    <property type="entry name" value="PBS_lyase_HEAT"/>
</dbReference>
<dbReference type="Pfam" id="PF00069">
    <property type="entry name" value="Pkinase"/>
    <property type="match status" value="1"/>
</dbReference>
<organism evidence="9 10">
    <name type="scientific">Woeseia oceani</name>
    <dbReference type="NCBI Taxonomy" id="1548547"/>
    <lineage>
        <taxon>Bacteria</taxon>
        <taxon>Pseudomonadati</taxon>
        <taxon>Pseudomonadota</taxon>
        <taxon>Gammaproteobacteria</taxon>
        <taxon>Woeseiales</taxon>
        <taxon>Woeseiaceae</taxon>
        <taxon>Woeseia</taxon>
    </lineage>
</organism>
<dbReference type="SUPFAM" id="SSF56112">
    <property type="entry name" value="Protein kinase-like (PK-like)"/>
    <property type="match status" value="1"/>
</dbReference>
<dbReference type="SUPFAM" id="SSF48371">
    <property type="entry name" value="ARM repeat"/>
    <property type="match status" value="1"/>
</dbReference>
<keyword evidence="5" id="KW-0418">Kinase</keyword>
<dbReference type="InterPro" id="IPR008271">
    <property type="entry name" value="Ser/Thr_kinase_AS"/>
</dbReference>